<reference evidence="1 2" key="1">
    <citation type="journal article" date="2008" name="Nature">
        <title>The genome of Laccaria bicolor provides insights into mycorrhizal symbiosis.</title>
        <authorList>
            <person name="Martin F."/>
            <person name="Aerts A."/>
            <person name="Ahren D."/>
            <person name="Brun A."/>
            <person name="Danchin E.G.J."/>
            <person name="Duchaussoy F."/>
            <person name="Gibon J."/>
            <person name="Kohler A."/>
            <person name="Lindquist E."/>
            <person name="Pereda V."/>
            <person name="Salamov A."/>
            <person name="Shapiro H.J."/>
            <person name="Wuyts J."/>
            <person name="Blaudez D."/>
            <person name="Buee M."/>
            <person name="Brokstein P."/>
            <person name="Canbaeck B."/>
            <person name="Cohen D."/>
            <person name="Courty P.E."/>
            <person name="Coutinho P.M."/>
            <person name="Delaruelle C."/>
            <person name="Detter J.C."/>
            <person name="Deveau A."/>
            <person name="DiFazio S."/>
            <person name="Duplessis S."/>
            <person name="Fraissinet-Tachet L."/>
            <person name="Lucic E."/>
            <person name="Frey-Klett P."/>
            <person name="Fourrey C."/>
            <person name="Feussner I."/>
            <person name="Gay G."/>
            <person name="Grimwood J."/>
            <person name="Hoegger P.J."/>
            <person name="Jain P."/>
            <person name="Kilaru S."/>
            <person name="Labbe J."/>
            <person name="Lin Y.C."/>
            <person name="Legue V."/>
            <person name="Le Tacon F."/>
            <person name="Marmeisse R."/>
            <person name="Melayah D."/>
            <person name="Montanini B."/>
            <person name="Muratet M."/>
            <person name="Nehls U."/>
            <person name="Niculita-Hirzel H."/>
            <person name="Oudot-Le Secq M.P."/>
            <person name="Peter M."/>
            <person name="Quesneville H."/>
            <person name="Rajashekar B."/>
            <person name="Reich M."/>
            <person name="Rouhier N."/>
            <person name="Schmutz J."/>
            <person name="Yin T."/>
            <person name="Chalot M."/>
            <person name="Henrissat B."/>
            <person name="Kuees U."/>
            <person name="Lucas S."/>
            <person name="Van de Peer Y."/>
            <person name="Podila G.K."/>
            <person name="Polle A."/>
            <person name="Pukkila P.J."/>
            <person name="Richardson P.M."/>
            <person name="Rouze P."/>
            <person name="Sanders I.R."/>
            <person name="Stajich J.E."/>
            <person name="Tunlid A."/>
            <person name="Tuskan G."/>
            <person name="Grigoriev I.V."/>
        </authorList>
    </citation>
    <scope>NUCLEOTIDE SEQUENCE [LARGE SCALE GENOMIC DNA]</scope>
    <source>
        <strain evidence="2">S238N-H82 / ATCC MYA-4686</strain>
    </source>
</reference>
<dbReference type="RefSeq" id="XP_001878908.1">
    <property type="nucleotide sequence ID" value="XM_001878873.1"/>
</dbReference>
<accession>B0D554</accession>
<protein>
    <submittedName>
        <fullName evidence="1">Predicted protein</fullName>
    </submittedName>
</protein>
<dbReference type="InParanoid" id="B0D554"/>
<gene>
    <name evidence="1" type="ORF">LACBIDRAFT_325504</name>
</gene>
<dbReference type="GeneID" id="6074590"/>
<dbReference type="Proteomes" id="UP000001194">
    <property type="component" value="Unassembled WGS sequence"/>
</dbReference>
<keyword evidence="2" id="KW-1185">Reference proteome</keyword>
<organism evidence="2">
    <name type="scientific">Laccaria bicolor (strain S238N-H82 / ATCC MYA-4686)</name>
    <name type="common">Bicoloured deceiver</name>
    <name type="synonym">Laccaria laccata var. bicolor</name>
    <dbReference type="NCBI Taxonomy" id="486041"/>
    <lineage>
        <taxon>Eukaryota</taxon>
        <taxon>Fungi</taxon>
        <taxon>Dikarya</taxon>
        <taxon>Basidiomycota</taxon>
        <taxon>Agaricomycotina</taxon>
        <taxon>Agaricomycetes</taxon>
        <taxon>Agaricomycetidae</taxon>
        <taxon>Agaricales</taxon>
        <taxon>Agaricineae</taxon>
        <taxon>Hydnangiaceae</taxon>
        <taxon>Laccaria</taxon>
    </lineage>
</organism>
<dbReference type="EMBL" id="DS547097">
    <property type="protein sequence ID" value="EDR10458.1"/>
    <property type="molecule type" value="Genomic_DNA"/>
</dbReference>
<evidence type="ECO:0000313" key="1">
    <source>
        <dbReference type="EMBL" id="EDR10458.1"/>
    </source>
</evidence>
<evidence type="ECO:0000313" key="2">
    <source>
        <dbReference type="Proteomes" id="UP000001194"/>
    </source>
</evidence>
<sequence>MSFHKVYNLCRAQVALKINQRARFKVMGIMTSWILNDGVLVRTNNLCTALTPVPQCPGQYLRYQHFPSFRDRLLYPWRCLPRENSKLVSPEQMTQTSEGSVSRHAGVWPTQRTKLFLKKIEGEEVNRG</sequence>
<dbReference type="AlphaFoldDB" id="B0D554"/>
<proteinExistence type="predicted"/>
<dbReference type="KEGG" id="lbc:LACBIDRAFT_325504"/>
<dbReference type="HOGENOM" id="CLU_1959944_0_0_1"/>
<name>B0D554_LACBS</name>